<evidence type="ECO:0000313" key="2">
    <source>
        <dbReference type="Proteomes" id="UP000824281"/>
    </source>
</evidence>
<name>A0ABX8ZJ98_9SPHN</name>
<accession>A0ABX8ZJ98</accession>
<gene>
    <name evidence="1" type="ORF">K3148_09370</name>
</gene>
<protein>
    <submittedName>
        <fullName evidence="1">Uncharacterized protein</fullName>
    </submittedName>
</protein>
<sequence>MGFSNFGRGIFGGKVFGKKNIAGAAPQRRVGLRTRSEGNALDRLVADVEEMARRQKTTSRYKRQPADFVWEVVRDMAPHERGELLVACTREENAFVEFIKDPTPREQVMTKAREQVLRNNVETEIEAEDLGAVLGLLTGIEGYRTQTYNEDRFAALLALINSAIKKGAYLSAGDCEDLAAMATQIREKDYFRDKANKRKLLARAEKLEKLAGVEVSATEFLMQRCEGAENPWAFADTARPNAQFWADLFAETTAGLDEIRRDTKGSGSPAWSKSAEAFAAEWPTWGEVEPEYAKWRASGAPTAKLKEHNGKRNGWTDPDAYRDLPSTIAPAVAHSRYLWTTDQIPGLDVLADLEDPDWTALVEHMITSRRATKATKAWAKEALALCEPIGVETVEARLHDWLALFHTPVLGRVGYTEVRKGERFVSAIAKLEEAHPEWPERHVNDVRALGRAIAIVVASGGNDTVSREFHPELVRHDDRSYKNKSATTGLLHLRQPSYANPQRLNTHHTLGGWMRVSVENEEFLRGAVWLTALMPDRARAIEGLEKTAQSAATYLSYGDDAIRSKIIANAAIATLIAMGGNDIDAAALRLSKVVEHRSIQAPLLKHLNT</sequence>
<dbReference type="Proteomes" id="UP000824281">
    <property type="component" value="Chromosome"/>
</dbReference>
<keyword evidence="2" id="KW-1185">Reference proteome</keyword>
<proteinExistence type="predicted"/>
<organism evidence="1 2">
    <name type="scientific">Qipengyuania aurantiaca</name>
    <dbReference type="NCBI Taxonomy" id="2867233"/>
    <lineage>
        <taxon>Bacteria</taxon>
        <taxon>Pseudomonadati</taxon>
        <taxon>Pseudomonadota</taxon>
        <taxon>Alphaproteobacteria</taxon>
        <taxon>Sphingomonadales</taxon>
        <taxon>Erythrobacteraceae</taxon>
        <taxon>Qipengyuania</taxon>
    </lineage>
</organism>
<dbReference type="EMBL" id="CP081295">
    <property type="protein sequence ID" value="QZD89046.1"/>
    <property type="molecule type" value="Genomic_DNA"/>
</dbReference>
<reference evidence="1 2" key="1">
    <citation type="submission" date="2021-08" db="EMBL/GenBank/DDBJ databases">
        <title>Comparative Genomics Analysis of the Genus Qipengyuania Reveals Extensive Genetic Diversity and Metabolic Versatility, Including the Description of Fifteen Novel Species.</title>
        <authorList>
            <person name="Liu Y."/>
        </authorList>
    </citation>
    <scope>NUCLEOTIDE SEQUENCE [LARGE SCALE GENOMIC DNA]</scope>
    <source>
        <strain evidence="1 2">1NDH13</strain>
    </source>
</reference>
<evidence type="ECO:0000313" key="1">
    <source>
        <dbReference type="EMBL" id="QZD89046.1"/>
    </source>
</evidence>
<dbReference type="RefSeq" id="WP_221424554.1">
    <property type="nucleotide sequence ID" value="NZ_CP081295.1"/>
</dbReference>